<organism evidence="1">
    <name type="scientific">uncultured Caudovirales phage</name>
    <dbReference type="NCBI Taxonomy" id="2100421"/>
    <lineage>
        <taxon>Viruses</taxon>
        <taxon>Duplodnaviria</taxon>
        <taxon>Heunggongvirae</taxon>
        <taxon>Uroviricota</taxon>
        <taxon>Caudoviricetes</taxon>
        <taxon>Peduoviridae</taxon>
        <taxon>Maltschvirus</taxon>
        <taxon>Maltschvirus maltsch</taxon>
    </lineage>
</organism>
<gene>
    <name evidence="1" type="ORF">UFOVP811_45</name>
</gene>
<dbReference type="EMBL" id="LR796748">
    <property type="protein sequence ID" value="CAB4163628.1"/>
    <property type="molecule type" value="Genomic_DNA"/>
</dbReference>
<name>A0A6J5P2Q7_9CAUD</name>
<protein>
    <submittedName>
        <fullName evidence="1">Uncharacterized protein</fullName>
    </submittedName>
</protein>
<reference evidence="1" key="1">
    <citation type="submission" date="2020-04" db="EMBL/GenBank/DDBJ databases">
        <authorList>
            <person name="Chiriac C."/>
            <person name="Salcher M."/>
            <person name="Ghai R."/>
            <person name="Kavagutti S V."/>
        </authorList>
    </citation>
    <scope>NUCLEOTIDE SEQUENCE</scope>
</reference>
<sequence length="99" mass="11461">MNLTRRQLWIRQVETRSGIAPLDFKMARYIELMNISNMQDLRWSFTTPGSVRGIGAGTLDKLKALAGMTVPPKRVTWKREALRLYALLEQHGIEYVKQK</sequence>
<evidence type="ECO:0000313" key="1">
    <source>
        <dbReference type="EMBL" id="CAB4163628.1"/>
    </source>
</evidence>
<proteinExistence type="predicted"/>
<accession>A0A6J5P2Q7</accession>